<evidence type="ECO:0000256" key="3">
    <source>
        <dbReference type="ARBA" id="ARBA00023002"/>
    </source>
</evidence>
<organism evidence="6 7">
    <name type="scientific">Neofusicoccum ribis</name>
    <dbReference type="NCBI Taxonomy" id="45134"/>
    <lineage>
        <taxon>Eukaryota</taxon>
        <taxon>Fungi</taxon>
        <taxon>Dikarya</taxon>
        <taxon>Ascomycota</taxon>
        <taxon>Pezizomycotina</taxon>
        <taxon>Dothideomycetes</taxon>
        <taxon>Dothideomycetes incertae sedis</taxon>
        <taxon>Botryosphaeriales</taxon>
        <taxon>Botryosphaeriaceae</taxon>
        <taxon>Neofusicoccum</taxon>
    </lineage>
</organism>
<proteinExistence type="inferred from homology"/>
<dbReference type="InterPro" id="IPR020904">
    <property type="entry name" value="Sc_DH/Rdtase_CS"/>
</dbReference>
<dbReference type="PROSITE" id="PS00061">
    <property type="entry name" value="ADH_SHORT"/>
    <property type="match status" value="1"/>
</dbReference>
<accession>A0ABR3SM53</accession>
<feature type="region of interest" description="Disordered" evidence="4">
    <location>
        <begin position="424"/>
        <end position="460"/>
    </location>
</feature>
<feature type="domain" description="Ketoreductase" evidence="5">
    <location>
        <begin position="63"/>
        <end position="250"/>
    </location>
</feature>
<dbReference type="PRINTS" id="PR00080">
    <property type="entry name" value="SDRFAMILY"/>
</dbReference>
<evidence type="ECO:0000259" key="5">
    <source>
        <dbReference type="SMART" id="SM00822"/>
    </source>
</evidence>
<dbReference type="Proteomes" id="UP001521116">
    <property type="component" value="Unassembled WGS sequence"/>
</dbReference>
<dbReference type="Gene3D" id="3.40.50.720">
    <property type="entry name" value="NAD(P)-binding Rossmann-like Domain"/>
    <property type="match status" value="1"/>
</dbReference>
<reference evidence="6 7" key="1">
    <citation type="submission" date="2024-02" db="EMBL/GenBank/DDBJ databases">
        <title>De novo assembly and annotation of 12 fungi associated with fruit tree decline syndrome in Ontario, Canada.</title>
        <authorList>
            <person name="Sulman M."/>
            <person name="Ellouze W."/>
            <person name="Ilyukhin E."/>
        </authorList>
    </citation>
    <scope>NUCLEOTIDE SEQUENCE [LARGE SCALE GENOMIC DNA]</scope>
    <source>
        <strain evidence="6 7">M1-105</strain>
    </source>
</reference>
<feature type="region of interest" description="Disordered" evidence="4">
    <location>
        <begin position="1"/>
        <end position="29"/>
    </location>
</feature>
<feature type="region of interest" description="Disordered" evidence="4">
    <location>
        <begin position="302"/>
        <end position="343"/>
    </location>
</feature>
<dbReference type="Pfam" id="PF00106">
    <property type="entry name" value="adh_short"/>
    <property type="match status" value="1"/>
</dbReference>
<dbReference type="PANTHER" id="PTHR48107:SF16">
    <property type="entry name" value="NADPH-DEPENDENT ALDEHYDE REDUCTASE 1, CHLOROPLASTIC"/>
    <property type="match status" value="1"/>
</dbReference>
<feature type="compositionally biased region" description="Low complexity" evidence="4">
    <location>
        <begin position="539"/>
        <end position="550"/>
    </location>
</feature>
<keyword evidence="3" id="KW-0560">Oxidoreductase</keyword>
<comment type="similarity">
    <text evidence="1">Belongs to the short-chain dehydrogenases/reductases (SDR) family.</text>
</comment>
<feature type="compositionally biased region" description="Basic and acidic residues" evidence="4">
    <location>
        <begin position="438"/>
        <end position="447"/>
    </location>
</feature>
<keyword evidence="7" id="KW-1185">Reference proteome</keyword>
<dbReference type="SUPFAM" id="SSF51735">
    <property type="entry name" value="NAD(P)-binding Rossmann-fold domains"/>
    <property type="match status" value="1"/>
</dbReference>
<comment type="caution">
    <text evidence="6">The sequence shown here is derived from an EMBL/GenBank/DDBJ whole genome shotgun (WGS) entry which is preliminary data.</text>
</comment>
<dbReference type="PRINTS" id="PR00081">
    <property type="entry name" value="GDHRDH"/>
</dbReference>
<feature type="compositionally biased region" description="Polar residues" evidence="4">
    <location>
        <begin position="254"/>
        <end position="275"/>
    </location>
</feature>
<gene>
    <name evidence="6" type="ORF">SLS56_007671</name>
</gene>
<feature type="region of interest" description="Disordered" evidence="4">
    <location>
        <begin position="246"/>
        <end position="284"/>
    </location>
</feature>
<evidence type="ECO:0000313" key="6">
    <source>
        <dbReference type="EMBL" id="KAL1624695.1"/>
    </source>
</evidence>
<dbReference type="EMBL" id="JAJVDC020000103">
    <property type="protein sequence ID" value="KAL1624695.1"/>
    <property type="molecule type" value="Genomic_DNA"/>
</dbReference>
<dbReference type="PANTHER" id="PTHR48107">
    <property type="entry name" value="NADPH-DEPENDENT ALDEHYDE REDUCTASE-LIKE PROTEIN, CHLOROPLASTIC-RELATED"/>
    <property type="match status" value="1"/>
</dbReference>
<feature type="compositionally biased region" description="Low complexity" evidence="4">
    <location>
        <begin position="558"/>
        <end position="567"/>
    </location>
</feature>
<dbReference type="InterPro" id="IPR002347">
    <property type="entry name" value="SDR_fam"/>
</dbReference>
<sequence>MPPQEKPITAYPSVELEEQNQEGGPGFDSELKPAANFTQLEFWSDDAKPYLQEYEGRGLLKDKAVLITGGDSGIGRSVAILMAREGADISIVYLPEEEKDAQWTKRQVERAGRRANLMSLNLREEDNCKKAVEGHVKAFGKLNVLVNNSAMQEICNEFRDINLEAVEKTYRTNVLSMFAMTKFALHHMKRGDCVINSASVAAYMGNPQLVDYSSTKGAIATFTRSLAQQQAKHGIRVNAVAPGIINYGSDRRGQSASNPTHRSNQSHGQADSGASGTEPAVIIPPRPFNFGLSTDFPQPPHAPYLDSSATLPPRQPRATTTLYNGPVRTDPRYTYPNGATVNENPPPYSEIIYSPVGPRDGHHPFIHGLAPPFDAGSAFGPRQTGPFFTNPPQYQPGHGTPAGMQNATQPTTYGPAGAFRPADKRTTPFGGPRHPHVTAKEADERREQRHARRRSEAGQLRQLQATVASLQQRVEELETAYARHVSGQSAACTTPFPLPQNVQRLEATSASGSRADLDKLHQQYARMDLGGRSARDDNATTGAGEAAEAASGLKQGSAPGAARAGAKPKTRVSGGRTQYLKDRREDDSSDSSFDNEEGRAFLTAKGWSMMQSE</sequence>
<evidence type="ECO:0000313" key="7">
    <source>
        <dbReference type="Proteomes" id="UP001521116"/>
    </source>
</evidence>
<dbReference type="InterPro" id="IPR036291">
    <property type="entry name" value="NAD(P)-bd_dom_sf"/>
</dbReference>
<evidence type="ECO:0000256" key="2">
    <source>
        <dbReference type="ARBA" id="ARBA00022857"/>
    </source>
</evidence>
<feature type="region of interest" description="Disordered" evidence="4">
    <location>
        <begin position="528"/>
        <end position="613"/>
    </location>
</feature>
<evidence type="ECO:0000256" key="1">
    <source>
        <dbReference type="ARBA" id="ARBA00006484"/>
    </source>
</evidence>
<evidence type="ECO:0000256" key="4">
    <source>
        <dbReference type="SAM" id="MobiDB-lite"/>
    </source>
</evidence>
<dbReference type="SMART" id="SM00822">
    <property type="entry name" value="PKS_KR"/>
    <property type="match status" value="1"/>
</dbReference>
<name>A0ABR3SM53_9PEZI</name>
<dbReference type="InterPro" id="IPR057326">
    <property type="entry name" value="KR_dom"/>
</dbReference>
<keyword evidence="2" id="KW-0521">NADP</keyword>
<protein>
    <recommendedName>
        <fullName evidence="5">Ketoreductase domain-containing protein</fullName>
    </recommendedName>
</protein>